<evidence type="ECO:0000313" key="3">
    <source>
        <dbReference type="Proteomes" id="UP001521222"/>
    </source>
</evidence>
<feature type="compositionally biased region" description="Basic and acidic residues" evidence="1">
    <location>
        <begin position="45"/>
        <end position="54"/>
    </location>
</feature>
<sequence>MPPPRLPRHLRPCRPLWSAHQVRFASDKPPNGPSTAGGDTAKSARSAEEGKSQDDASTSSSGGGGTGSVYVPTAEQLGVRRHTGRPQHYPSRAQSAKSTTNSTYKSQAQRMREAINGSSTSNTQPRLKIHKHKTAGKREAVPSAIATYLKKKEQLQEEQRSRKPTETEDELRERLKKLEQQLASLQQKLEASNAANAAPMEQPRHIETTAEDEEAAGKSEDMGSTHASAGASNKETAAEKLQTGKAENTTLEQQIQAQSSSMKSSSHQQPPAPARTPPAPSDEVSEQSLLDELFPEASSQVQPSLPDRRPSPPKLDLPSPERNTPIRLTRSDTRTDREKAVDALQSRGESTTILQLSHCSTALTEADFRRLIPRGLHIESWSRDGEFYKIIPGRDPLSLERLPFYYLLFHTPASALAYQKNASRLSKLSTLHAPSSIHSAIPPPAGFLEDGEDIRAITSGFVLHPIGHQLDLRHVMQPYNRSLRALIDAGGYTPIVPNVSDKGKKIHRVLMHIDGYEPSHWDLWQIISRHAYAHGIIWPFLNDHASAVRKLRDTINLRTISKTKLQAVSTSNPRAASLSRSSASISSSSSNDGFEYEDPTISSFLSASSESENDAKQLNQLVMNRVYNRWIVEFEDEDAARRFAGLWHRTVLPDAKDKGKWRGEEEVRWVSAEYLW</sequence>
<name>A0ABR3QQE0_9PLEO</name>
<feature type="compositionally biased region" description="Pro residues" evidence="1">
    <location>
        <begin position="270"/>
        <end position="280"/>
    </location>
</feature>
<feature type="compositionally biased region" description="Low complexity" evidence="1">
    <location>
        <begin position="253"/>
        <end position="269"/>
    </location>
</feature>
<gene>
    <name evidence="2" type="ORF">SLS59_008938</name>
</gene>
<proteinExistence type="predicted"/>
<dbReference type="Proteomes" id="UP001521222">
    <property type="component" value="Unassembled WGS sequence"/>
</dbReference>
<keyword evidence="3" id="KW-1185">Reference proteome</keyword>
<dbReference type="EMBL" id="JAKIXB020000037">
    <property type="protein sequence ID" value="KAL1594104.1"/>
    <property type="molecule type" value="Genomic_DNA"/>
</dbReference>
<reference evidence="2 3" key="1">
    <citation type="submission" date="2024-02" db="EMBL/GenBank/DDBJ databases">
        <title>De novo assembly and annotation of 12 fungi associated with fruit tree decline syndrome in Ontario, Canada.</title>
        <authorList>
            <person name="Sulman M."/>
            <person name="Ellouze W."/>
            <person name="Ilyukhin E."/>
        </authorList>
    </citation>
    <scope>NUCLEOTIDE SEQUENCE [LARGE SCALE GENOMIC DNA]</scope>
    <source>
        <strain evidence="2 3">M97-236</strain>
    </source>
</reference>
<feature type="compositionally biased region" description="Basic and acidic residues" evidence="1">
    <location>
        <begin position="329"/>
        <end position="341"/>
    </location>
</feature>
<accession>A0ABR3QQE0</accession>
<feature type="compositionally biased region" description="Polar residues" evidence="1">
    <location>
        <begin position="225"/>
        <end position="235"/>
    </location>
</feature>
<organism evidence="2 3">
    <name type="scientific">Nothophoma quercina</name>
    <dbReference type="NCBI Taxonomy" id="749835"/>
    <lineage>
        <taxon>Eukaryota</taxon>
        <taxon>Fungi</taxon>
        <taxon>Dikarya</taxon>
        <taxon>Ascomycota</taxon>
        <taxon>Pezizomycotina</taxon>
        <taxon>Dothideomycetes</taxon>
        <taxon>Pleosporomycetidae</taxon>
        <taxon>Pleosporales</taxon>
        <taxon>Pleosporineae</taxon>
        <taxon>Didymellaceae</taxon>
        <taxon>Nothophoma</taxon>
    </lineage>
</organism>
<comment type="caution">
    <text evidence="2">The sequence shown here is derived from an EMBL/GenBank/DDBJ whole genome shotgun (WGS) entry which is preliminary data.</text>
</comment>
<feature type="compositionally biased region" description="Polar residues" evidence="1">
    <location>
        <begin position="183"/>
        <end position="195"/>
    </location>
</feature>
<feature type="compositionally biased region" description="Basic and acidic residues" evidence="1">
    <location>
        <begin position="150"/>
        <end position="179"/>
    </location>
</feature>
<feature type="region of interest" description="Disordered" evidence="1">
    <location>
        <begin position="20"/>
        <end position="346"/>
    </location>
</feature>
<evidence type="ECO:0000313" key="2">
    <source>
        <dbReference type="EMBL" id="KAL1594104.1"/>
    </source>
</evidence>
<protein>
    <submittedName>
        <fullName evidence="2">Uncharacterized protein</fullName>
    </submittedName>
</protein>
<feature type="compositionally biased region" description="Polar residues" evidence="1">
    <location>
        <begin position="116"/>
        <end position="125"/>
    </location>
</feature>
<evidence type="ECO:0000256" key="1">
    <source>
        <dbReference type="SAM" id="MobiDB-lite"/>
    </source>
</evidence>
<feature type="compositionally biased region" description="Polar residues" evidence="1">
    <location>
        <begin position="92"/>
        <end position="109"/>
    </location>
</feature>